<dbReference type="InterPro" id="IPR051781">
    <property type="entry name" value="Metallo-dep_Hydrolase"/>
</dbReference>
<dbReference type="RefSeq" id="WP_216557389.1">
    <property type="nucleotide sequence ID" value="NZ_JAHLQN010000001.1"/>
</dbReference>
<proteinExistence type="predicted"/>
<gene>
    <name evidence="1" type="ORF">KQI82_00885</name>
</gene>
<protein>
    <recommendedName>
        <fullName evidence="3">Amidohydrolase-related domain-containing protein</fullName>
    </recommendedName>
</protein>
<evidence type="ECO:0000313" key="2">
    <source>
        <dbReference type="Proteomes" id="UP000787672"/>
    </source>
</evidence>
<evidence type="ECO:0000313" key="1">
    <source>
        <dbReference type="EMBL" id="MBU5625489.1"/>
    </source>
</evidence>
<reference evidence="1 2" key="1">
    <citation type="submission" date="2021-06" db="EMBL/GenBank/DDBJ databases">
        <authorList>
            <person name="Sun Q."/>
            <person name="Li D."/>
        </authorList>
    </citation>
    <scope>NUCLEOTIDE SEQUENCE [LARGE SCALE GENOMIC DNA]</scope>
    <source>
        <strain evidence="1 2">MSJ-2</strain>
    </source>
</reference>
<dbReference type="EMBL" id="JAHLQN010000001">
    <property type="protein sequence ID" value="MBU5625489.1"/>
    <property type="molecule type" value="Genomic_DNA"/>
</dbReference>
<keyword evidence="2" id="KW-1185">Reference proteome</keyword>
<organism evidence="1 2">
    <name type="scientific">Dysosmobacter acutus</name>
    <dbReference type="NCBI Taxonomy" id="2841504"/>
    <lineage>
        <taxon>Bacteria</taxon>
        <taxon>Bacillati</taxon>
        <taxon>Bacillota</taxon>
        <taxon>Clostridia</taxon>
        <taxon>Eubacteriales</taxon>
        <taxon>Oscillospiraceae</taxon>
        <taxon>Dysosmobacter</taxon>
    </lineage>
</organism>
<comment type="caution">
    <text evidence="1">The sequence shown here is derived from an EMBL/GenBank/DDBJ whole genome shotgun (WGS) entry which is preliminary data.</text>
</comment>
<name>A0ABS6F5C1_9FIRM</name>
<evidence type="ECO:0008006" key="3">
    <source>
        <dbReference type="Google" id="ProtNLM"/>
    </source>
</evidence>
<sequence>MANGGLDQFPMEGPKYPELTLEELKAGIAAAHDAGRPTTAHVYPKEAILRIIQAGIDCVEHGVMMDDECIDAMVNRGLPLVPTMTGMRGAYFIPPVSGSPLKDPCAS</sequence>
<accession>A0ABS6F5C1</accession>
<dbReference type="Proteomes" id="UP000787672">
    <property type="component" value="Unassembled WGS sequence"/>
</dbReference>
<dbReference type="PANTHER" id="PTHR43135">
    <property type="entry name" value="ALPHA-D-RIBOSE 1-METHYLPHOSPHONATE 5-TRIPHOSPHATE DIPHOSPHATASE"/>
    <property type="match status" value="1"/>
</dbReference>
<dbReference type="PANTHER" id="PTHR43135:SF3">
    <property type="entry name" value="ALPHA-D-RIBOSE 1-METHYLPHOSPHONATE 5-TRIPHOSPHATE DIPHOSPHATASE"/>
    <property type="match status" value="1"/>
</dbReference>